<sequence length="501" mass="55811">MALHPLLPFPLLLNEDSASNQGSSVAGDCFDDDSSSFDPERHSPSNTGSLADDSEDEDYSWITPADMVILGDLRADPETPFSARDSRSSMYRQPQVSRLPKGTKPVRLVGEGAANAVFEIKVPRSSRISDHFKGSLLRVAKVPSMGQTPTYNYLLQQKFYHTAIKPILGEHAVRQELVVLHQSGIVDELNDILQNIDHKRKPKFRGTFIGQANWGFLVEDMRPGDGDDCELIEFKPKWLSQSPSAPENAIRCRQCALELRNFVQNPAAKKPCPENKPCPLALGNSDAPRQVNSPFRIAHQLADVGADHHFEDALAKIMDHDAIHVLRTQQRLLDEQGPLNASQSDPYFSLAMTLRDCTCFALIPADSDAPIKIRLGDFDWKNPKVKIGHWTGTEESLIEGGFYTADWILCDGTYYHPPTLCALEWTPDKRNGDPEILLIEDKNSADVEEVENLVLQLESKTRVYTHRTDLKALQKALGRFKKEPEGTSPDAVCNPLRGSPP</sequence>
<evidence type="ECO:0000256" key="2">
    <source>
        <dbReference type="ARBA" id="ARBA00008305"/>
    </source>
</evidence>
<evidence type="ECO:0000256" key="4">
    <source>
        <dbReference type="ARBA" id="ARBA00014846"/>
    </source>
</evidence>
<keyword evidence="12" id="KW-1185">Reference proteome</keyword>
<evidence type="ECO:0000256" key="5">
    <source>
        <dbReference type="ARBA" id="ARBA00022679"/>
    </source>
</evidence>
<dbReference type="EMBL" id="JAVFKD010000014">
    <property type="protein sequence ID" value="KAK5990155.1"/>
    <property type="molecule type" value="Genomic_DNA"/>
</dbReference>
<proteinExistence type="inferred from homology"/>
<feature type="region of interest" description="Disordered" evidence="10">
    <location>
        <begin position="74"/>
        <end position="98"/>
    </location>
</feature>
<comment type="function">
    <text evidence="1">Has kinase activity and phosphorylates inositol-1,3,4,5,6-pentakisphosphate (Ins(1,3,4,5,6)P5) to produce 1,2,3,4,5,6-hexakisphosphate (InsP6), also known as phytate.</text>
</comment>
<evidence type="ECO:0000256" key="1">
    <source>
        <dbReference type="ARBA" id="ARBA00003979"/>
    </source>
</evidence>
<dbReference type="InterPro" id="IPR009286">
    <property type="entry name" value="Ins_P5_2-kin"/>
</dbReference>
<comment type="function">
    <text evidence="9">Phosphorylates Ins(1,3,4,5,6)P5 at position 2 to form Ins(1,2,3,4,5,6)P6 (InsP6 or phytate).</text>
</comment>
<comment type="catalytic activity">
    <reaction evidence="9">
        <text>1D-myo-inositol 1,3,4,5,6-pentakisphosphate + ATP = 1D-myo-inositol hexakisphosphate + ADP + H(+)</text>
        <dbReference type="Rhea" id="RHEA:20313"/>
        <dbReference type="ChEBI" id="CHEBI:15378"/>
        <dbReference type="ChEBI" id="CHEBI:30616"/>
        <dbReference type="ChEBI" id="CHEBI:57733"/>
        <dbReference type="ChEBI" id="CHEBI:58130"/>
        <dbReference type="ChEBI" id="CHEBI:456216"/>
        <dbReference type="EC" id="2.7.1.158"/>
    </reaction>
</comment>
<dbReference type="PANTHER" id="PTHR14456">
    <property type="entry name" value="INOSITOL POLYPHOSPHATE KINASE 1"/>
    <property type="match status" value="1"/>
</dbReference>
<accession>A0ABR0SEG2</accession>
<dbReference type="PANTHER" id="PTHR14456:SF2">
    <property type="entry name" value="INOSITOL-PENTAKISPHOSPHATE 2-KINASE"/>
    <property type="match status" value="1"/>
</dbReference>
<feature type="region of interest" description="Disordered" evidence="10">
    <location>
        <begin position="20"/>
        <end position="57"/>
    </location>
</feature>
<keyword evidence="8 9" id="KW-0067">ATP-binding</keyword>
<name>A0ABR0SEG2_9HYPO</name>
<evidence type="ECO:0000256" key="7">
    <source>
        <dbReference type="ARBA" id="ARBA00022777"/>
    </source>
</evidence>
<evidence type="ECO:0000256" key="10">
    <source>
        <dbReference type="SAM" id="MobiDB-lite"/>
    </source>
</evidence>
<evidence type="ECO:0000256" key="6">
    <source>
        <dbReference type="ARBA" id="ARBA00022741"/>
    </source>
</evidence>
<comment type="caution">
    <text evidence="11">The sequence shown here is derived from an EMBL/GenBank/DDBJ whole genome shotgun (WGS) entry which is preliminary data.</text>
</comment>
<organism evidence="11 12">
    <name type="scientific">Cladobotryum mycophilum</name>
    <dbReference type="NCBI Taxonomy" id="491253"/>
    <lineage>
        <taxon>Eukaryota</taxon>
        <taxon>Fungi</taxon>
        <taxon>Dikarya</taxon>
        <taxon>Ascomycota</taxon>
        <taxon>Pezizomycotina</taxon>
        <taxon>Sordariomycetes</taxon>
        <taxon>Hypocreomycetidae</taxon>
        <taxon>Hypocreales</taxon>
        <taxon>Hypocreaceae</taxon>
        <taxon>Cladobotryum</taxon>
    </lineage>
</organism>
<evidence type="ECO:0000256" key="8">
    <source>
        <dbReference type="ARBA" id="ARBA00022840"/>
    </source>
</evidence>
<evidence type="ECO:0000256" key="9">
    <source>
        <dbReference type="RuleBase" id="RU364126"/>
    </source>
</evidence>
<keyword evidence="5 9" id="KW-0808">Transferase</keyword>
<comment type="similarity">
    <text evidence="2">Belongs to the IPK1 type 1 family.</text>
</comment>
<dbReference type="Proteomes" id="UP001338125">
    <property type="component" value="Unassembled WGS sequence"/>
</dbReference>
<reference evidence="11 12" key="1">
    <citation type="submission" date="2024-01" db="EMBL/GenBank/DDBJ databases">
        <title>Complete genome of Cladobotryum mycophilum ATHUM6906.</title>
        <authorList>
            <person name="Christinaki A.C."/>
            <person name="Myridakis A.I."/>
            <person name="Kouvelis V.N."/>
        </authorList>
    </citation>
    <scope>NUCLEOTIDE SEQUENCE [LARGE SCALE GENOMIC DNA]</scope>
    <source>
        <strain evidence="11 12">ATHUM6906</strain>
    </source>
</reference>
<dbReference type="EC" id="2.7.1.158" evidence="3 9"/>
<evidence type="ECO:0000313" key="11">
    <source>
        <dbReference type="EMBL" id="KAK5990155.1"/>
    </source>
</evidence>
<evidence type="ECO:0000313" key="12">
    <source>
        <dbReference type="Proteomes" id="UP001338125"/>
    </source>
</evidence>
<keyword evidence="7 9" id="KW-0418">Kinase</keyword>
<gene>
    <name evidence="11" type="ORF">PT974_08421</name>
</gene>
<evidence type="ECO:0000256" key="3">
    <source>
        <dbReference type="ARBA" id="ARBA00012023"/>
    </source>
</evidence>
<keyword evidence="6 9" id="KW-0547">Nucleotide-binding</keyword>
<comment type="domain">
    <text evidence="9">The EXKPK motif is conserved in inositol-pentakisphosphate 2-kinases of both family 1 and 2.</text>
</comment>
<dbReference type="Pfam" id="PF06090">
    <property type="entry name" value="Ins_P5_2-kin"/>
    <property type="match status" value="2"/>
</dbReference>
<feature type="region of interest" description="Disordered" evidence="10">
    <location>
        <begin position="481"/>
        <end position="501"/>
    </location>
</feature>
<protein>
    <recommendedName>
        <fullName evidence="4 9">Inositol-pentakisphosphate 2-kinase</fullName>
        <ecNumber evidence="3 9">2.7.1.158</ecNumber>
    </recommendedName>
</protein>